<evidence type="ECO:0000313" key="2">
    <source>
        <dbReference type="EMBL" id="MEV0361450.1"/>
    </source>
</evidence>
<sequence length="147" mass="16147">MPQHDTGLLMAYRSDRVAVTDRARNALRELIEQHGPILLYLPHRDSADPQPDWLPIRDFRAAEGDTLFGRLAWHTELWMSAQAYARFEREHLTVDVPADAGPAPGGDSNGGSPPEEAAIFLLRARRLSAAEAAALDSRKRGGHGTAT</sequence>
<dbReference type="Pfam" id="PF05610">
    <property type="entry name" value="DUF779"/>
    <property type="match status" value="1"/>
</dbReference>
<accession>A0ABV3F181</accession>
<protein>
    <submittedName>
        <fullName evidence="2">DUF779 domain-containing protein</fullName>
    </submittedName>
</protein>
<gene>
    <name evidence="2" type="ORF">AB0H72_02000</name>
</gene>
<evidence type="ECO:0000313" key="3">
    <source>
        <dbReference type="Proteomes" id="UP001551658"/>
    </source>
</evidence>
<name>A0ABV3F181_9NOCA</name>
<proteinExistence type="predicted"/>
<dbReference type="InterPro" id="IPR008497">
    <property type="entry name" value="DUF779"/>
</dbReference>
<keyword evidence="3" id="KW-1185">Reference proteome</keyword>
<dbReference type="EMBL" id="JBFAIH010000001">
    <property type="protein sequence ID" value="MEV0361450.1"/>
    <property type="molecule type" value="Genomic_DNA"/>
</dbReference>
<reference evidence="2 3" key="1">
    <citation type="submission" date="2024-06" db="EMBL/GenBank/DDBJ databases">
        <title>The Natural Products Discovery Center: Release of the First 8490 Sequenced Strains for Exploring Actinobacteria Biosynthetic Diversity.</title>
        <authorList>
            <person name="Kalkreuter E."/>
            <person name="Kautsar S.A."/>
            <person name="Yang D."/>
            <person name="Bader C.D."/>
            <person name="Teijaro C.N."/>
            <person name="Fluegel L."/>
            <person name="Davis C.M."/>
            <person name="Simpson J.R."/>
            <person name="Lauterbach L."/>
            <person name="Steele A.D."/>
            <person name="Gui C."/>
            <person name="Meng S."/>
            <person name="Li G."/>
            <person name="Viehrig K."/>
            <person name="Ye F."/>
            <person name="Su P."/>
            <person name="Kiefer A.F."/>
            <person name="Nichols A."/>
            <person name="Cepeda A.J."/>
            <person name="Yan W."/>
            <person name="Fan B."/>
            <person name="Jiang Y."/>
            <person name="Adhikari A."/>
            <person name="Zheng C.-J."/>
            <person name="Schuster L."/>
            <person name="Cowan T.M."/>
            <person name="Smanski M.J."/>
            <person name="Chevrette M.G."/>
            <person name="De Carvalho L.P.S."/>
            <person name="Shen B."/>
        </authorList>
    </citation>
    <scope>NUCLEOTIDE SEQUENCE [LARGE SCALE GENOMIC DNA]</scope>
    <source>
        <strain evidence="2 3">NPDC050671</strain>
    </source>
</reference>
<evidence type="ECO:0000256" key="1">
    <source>
        <dbReference type="SAM" id="MobiDB-lite"/>
    </source>
</evidence>
<dbReference type="Proteomes" id="UP001551658">
    <property type="component" value="Unassembled WGS sequence"/>
</dbReference>
<feature type="region of interest" description="Disordered" evidence="1">
    <location>
        <begin position="96"/>
        <end position="115"/>
    </location>
</feature>
<organism evidence="2 3">
    <name type="scientific">Nocardia fusca</name>
    <dbReference type="NCBI Taxonomy" id="941183"/>
    <lineage>
        <taxon>Bacteria</taxon>
        <taxon>Bacillati</taxon>
        <taxon>Actinomycetota</taxon>
        <taxon>Actinomycetes</taxon>
        <taxon>Mycobacteriales</taxon>
        <taxon>Nocardiaceae</taxon>
        <taxon>Nocardia</taxon>
    </lineage>
</organism>
<dbReference type="RefSeq" id="WP_357972272.1">
    <property type="nucleotide sequence ID" value="NZ_JBFAIH010000001.1"/>
</dbReference>
<comment type="caution">
    <text evidence="2">The sequence shown here is derived from an EMBL/GenBank/DDBJ whole genome shotgun (WGS) entry which is preliminary data.</text>
</comment>